<gene>
    <name evidence="1" type="ORF">PQJ73_03585</name>
</gene>
<reference evidence="1" key="2">
    <citation type="submission" date="2023-02" db="EMBL/GenBank/DDBJ databases">
        <authorList>
            <person name="Rayyan A."/>
            <person name="Meyer T."/>
            <person name="Kyndt J.A."/>
        </authorList>
    </citation>
    <scope>NUCLEOTIDE SEQUENCE</scope>
    <source>
        <strain evidence="1">DSM 9987</strain>
    </source>
</reference>
<protein>
    <submittedName>
        <fullName evidence="1">Phage major tail tube protein</fullName>
    </submittedName>
</protein>
<dbReference type="InterPro" id="IPR006498">
    <property type="entry name" value="Tail_tube"/>
</dbReference>
<dbReference type="EMBL" id="JAQQLI010000003">
    <property type="protein sequence ID" value="MDC7784755.1"/>
    <property type="molecule type" value="Genomic_DNA"/>
</dbReference>
<evidence type="ECO:0000313" key="1">
    <source>
        <dbReference type="EMBL" id="MDC7784755.1"/>
    </source>
</evidence>
<organism evidence="1 2">
    <name type="scientific">Rhodoplanes tepidamans</name>
    <name type="common">Rhodoplanes cryptolactis</name>
    <dbReference type="NCBI Taxonomy" id="200616"/>
    <lineage>
        <taxon>Bacteria</taxon>
        <taxon>Pseudomonadati</taxon>
        <taxon>Pseudomonadota</taxon>
        <taxon>Alphaproteobacteria</taxon>
        <taxon>Hyphomicrobiales</taxon>
        <taxon>Nitrobacteraceae</taxon>
        <taxon>Rhodoplanes</taxon>
    </lineage>
</organism>
<dbReference type="Pfam" id="PF04985">
    <property type="entry name" value="Phage_tube"/>
    <property type="match status" value="1"/>
</dbReference>
<keyword evidence="2" id="KW-1185">Reference proteome</keyword>
<reference evidence="1" key="1">
    <citation type="journal article" date="2023" name="Microbiol Resour">
        <title>Genome Sequences of Rhodoplanes serenus and Two Thermotolerant Strains, Rhodoplanes tepidamans and 'Rhodoplanes cryptolactis,' Further Refine the Genus.</title>
        <authorList>
            <person name="Rayyan A.A."/>
            <person name="Kyndt J.A."/>
        </authorList>
    </citation>
    <scope>NUCLEOTIDE SEQUENCE</scope>
    <source>
        <strain evidence="1">DSM 9987</strain>
    </source>
</reference>
<sequence length="178" mass="20372">MSNLYVMEAANLYCGDDDPTKSKHLTISNLRLPSLEELFQDHHPGGSRVAIEVEVGIKKLEPTFKLVGFDPDLLAQFGLGSRARRVFTAYRVIRDKLSGLAIEHKAIMEGRLGKITEDEFKRGDLAGADYAINEVYHYEIWFDRKEVLYWDFKTQTHRVNGEEPYRTENAILRIPGTV</sequence>
<comment type="caution">
    <text evidence="1">The sequence shown here is derived from an EMBL/GenBank/DDBJ whole genome shotgun (WGS) entry which is preliminary data.</text>
</comment>
<name>A0ABT5J532_RHOTP</name>
<dbReference type="RefSeq" id="WP_272775601.1">
    <property type="nucleotide sequence ID" value="NZ_JAQQLI010000003.1"/>
</dbReference>
<evidence type="ECO:0000313" key="2">
    <source>
        <dbReference type="Proteomes" id="UP001165652"/>
    </source>
</evidence>
<accession>A0ABT5J532</accession>
<proteinExistence type="predicted"/>
<dbReference type="Proteomes" id="UP001165652">
    <property type="component" value="Unassembled WGS sequence"/>
</dbReference>